<keyword evidence="5" id="KW-0479">Metal-binding</keyword>
<evidence type="ECO:0000256" key="15">
    <source>
        <dbReference type="SAM" id="SignalP"/>
    </source>
</evidence>
<gene>
    <name evidence="17" type="ORF">Raf01_56580</name>
</gene>
<evidence type="ECO:0000256" key="3">
    <source>
        <dbReference type="ARBA" id="ARBA00022645"/>
    </source>
</evidence>
<evidence type="ECO:0000256" key="4">
    <source>
        <dbReference type="ARBA" id="ARBA00022670"/>
    </source>
</evidence>
<dbReference type="Gene3D" id="3.40.630.10">
    <property type="entry name" value="Zn peptidases"/>
    <property type="match status" value="1"/>
</dbReference>
<dbReference type="Proteomes" id="UP000642748">
    <property type="component" value="Unassembled WGS sequence"/>
</dbReference>
<keyword evidence="8" id="KW-0862">Zinc</keyword>
<feature type="domain" description="Peptidase M14" evidence="16">
    <location>
        <begin position="129"/>
        <end position="454"/>
    </location>
</feature>
<comment type="caution">
    <text evidence="17">The sequence shown here is derived from an EMBL/GenBank/DDBJ whole genome shotgun (WGS) entry which is preliminary data.</text>
</comment>
<feature type="signal peptide" evidence="15">
    <location>
        <begin position="1"/>
        <end position="29"/>
    </location>
</feature>
<sequence length="459" mass="48535">MRLPRTRKVGCVLVAVAAALALSAPAATADPSPRASATSQQLYIYRVPAPTEAAAQRLISSGFDVLERRSGADLFVLGDAGSAATLRAAGFAPSSTQALAPANWATPKSQSSPFAVAPAAAVDETYDGGYHTLNAQYAHLDLIAANHPDLATVVDYGNSYLKTRNSSAGYDLKAICLTHKQAGDCALTPNAPKPRFLLMTQIHAREIVTGDISWRFIDHLANDYATDSSVSTLLNSTEVWVIPVVNPDGVAEVQLGGNRPYLQRKNEHGSGCSNPPTASNQLGVDLNRNTSTHWHTTGIDTSTCGQQYPGASANSEPETTAIEALFRELFADQRGTGDSTAAPATTRGAMITMHSDAGMNLFPWGWSNTHTGNDAKLRAIAAKMSTYNHYPYGQPGEILYNASGTSDDWAYGELGIASFTIEVDSCGSFTPAYSCTAGQYSKNLGALMYVAGIAKAPYA</sequence>
<feature type="active site" description="Proton donor/acceptor" evidence="14">
    <location>
        <position position="422"/>
    </location>
</feature>
<keyword evidence="7" id="KW-0378">Hydrolase</keyword>
<evidence type="ECO:0000313" key="17">
    <source>
        <dbReference type="EMBL" id="GIH17486.1"/>
    </source>
</evidence>
<dbReference type="GO" id="GO:0005615">
    <property type="term" value="C:extracellular space"/>
    <property type="evidence" value="ECO:0007669"/>
    <property type="project" value="TreeGrafter"/>
</dbReference>
<dbReference type="AlphaFoldDB" id="A0A8J3VTB6"/>
<keyword evidence="9" id="KW-0482">Metalloprotease</keyword>
<dbReference type="GO" id="GO:0004181">
    <property type="term" value="F:metallocarboxypeptidase activity"/>
    <property type="evidence" value="ECO:0007669"/>
    <property type="project" value="InterPro"/>
</dbReference>
<evidence type="ECO:0000256" key="13">
    <source>
        <dbReference type="ARBA" id="ARBA00074273"/>
    </source>
</evidence>
<evidence type="ECO:0000256" key="9">
    <source>
        <dbReference type="ARBA" id="ARBA00023049"/>
    </source>
</evidence>
<evidence type="ECO:0000256" key="5">
    <source>
        <dbReference type="ARBA" id="ARBA00022723"/>
    </source>
</evidence>
<dbReference type="InterPro" id="IPR000834">
    <property type="entry name" value="Peptidase_M14"/>
</dbReference>
<evidence type="ECO:0000256" key="11">
    <source>
        <dbReference type="ARBA" id="ARBA00055464"/>
    </source>
</evidence>
<evidence type="ECO:0000256" key="8">
    <source>
        <dbReference type="ARBA" id="ARBA00022833"/>
    </source>
</evidence>
<keyword evidence="6 15" id="KW-0732">Signal</keyword>
<dbReference type="PANTHER" id="PTHR11705:SF143">
    <property type="entry name" value="SLL0236 PROTEIN"/>
    <property type="match status" value="1"/>
</dbReference>
<dbReference type="InterPro" id="IPR057246">
    <property type="entry name" value="CARBOXYPEPT_ZN_1"/>
</dbReference>
<evidence type="ECO:0000256" key="2">
    <source>
        <dbReference type="ARBA" id="ARBA00005988"/>
    </source>
</evidence>
<feature type="chain" id="PRO_5035304634" description="Zinc carboxypeptidase" evidence="15">
    <location>
        <begin position="30"/>
        <end position="459"/>
    </location>
</feature>
<evidence type="ECO:0000256" key="12">
    <source>
        <dbReference type="ARBA" id="ARBA00066554"/>
    </source>
</evidence>
<keyword evidence="18" id="KW-1185">Reference proteome</keyword>
<evidence type="ECO:0000256" key="14">
    <source>
        <dbReference type="PROSITE-ProRule" id="PRU01379"/>
    </source>
</evidence>
<reference evidence="17" key="1">
    <citation type="submission" date="2021-01" db="EMBL/GenBank/DDBJ databases">
        <title>Whole genome shotgun sequence of Rugosimonospora africana NBRC 104875.</title>
        <authorList>
            <person name="Komaki H."/>
            <person name="Tamura T."/>
        </authorList>
    </citation>
    <scope>NUCLEOTIDE SEQUENCE</scope>
    <source>
        <strain evidence="17">NBRC 104875</strain>
    </source>
</reference>
<dbReference type="GO" id="GO:0006508">
    <property type="term" value="P:proteolysis"/>
    <property type="evidence" value="ECO:0007669"/>
    <property type="project" value="UniProtKB-KW"/>
</dbReference>
<dbReference type="PROSITE" id="PS00132">
    <property type="entry name" value="CARBOXYPEPT_ZN_1"/>
    <property type="match status" value="1"/>
</dbReference>
<organism evidence="17 18">
    <name type="scientific">Rugosimonospora africana</name>
    <dbReference type="NCBI Taxonomy" id="556532"/>
    <lineage>
        <taxon>Bacteria</taxon>
        <taxon>Bacillati</taxon>
        <taxon>Actinomycetota</taxon>
        <taxon>Actinomycetes</taxon>
        <taxon>Micromonosporales</taxon>
        <taxon>Micromonosporaceae</taxon>
        <taxon>Rugosimonospora</taxon>
    </lineage>
</organism>
<evidence type="ECO:0000259" key="16">
    <source>
        <dbReference type="PROSITE" id="PS52035"/>
    </source>
</evidence>
<evidence type="ECO:0000256" key="6">
    <source>
        <dbReference type="ARBA" id="ARBA00022729"/>
    </source>
</evidence>
<evidence type="ECO:0000256" key="1">
    <source>
        <dbReference type="ARBA" id="ARBA00001947"/>
    </source>
</evidence>
<dbReference type="EMBL" id="BONZ01000055">
    <property type="protein sequence ID" value="GIH17486.1"/>
    <property type="molecule type" value="Genomic_DNA"/>
</dbReference>
<dbReference type="SMART" id="SM00631">
    <property type="entry name" value="Zn_pept"/>
    <property type="match status" value="1"/>
</dbReference>
<dbReference type="GO" id="GO:0008270">
    <property type="term" value="F:zinc ion binding"/>
    <property type="evidence" value="ECO:0007669"/>
    <property type="project" value="InterPro"/>
</dbReference>
<dbReference type="FunFam" id="3.40.630.10:FF:000084">
    <property type="entry name" value="Carboxypeptidase B2"/>
    <property type="match status" value="1"/>
</dbReference>
<dbReference type="PROSITE" id="PS52035">
    <property type="entry name" value="PEPTIDASE_M14"/>
    <property type="match status" value="1"/>
</dbReference>
<dbReference type="Pfam" id="PF00246">
    <property type="entry name" value="Peptidase_M14"/>
    <property type="match status" value="1"/>
</dbReference>
<comment type="catalytic activity">
    <reaction evidence="10">
        <text>Releases a C-terminal residue, which may be hydrophobic or positively charged.</text>
        <dbReference type="EC" id="3.4.17.18"/>
    </reaction>
</comment>
<name>A0A8J3VTB6_9ACTN</name>
<comment type="function">
    <text evidence="11">Carboxypeptidase that possesses the specificities of both mammalian Cpase A and B. Thus shows broad substrate specificity, being able to cleave Cbz-Gly-Leu, Cbz-Gly-Val, Cbz-Gly-Phe, Cbz-Gly-Lys and Bz-Gly-Arg in vitro.</text>
</comment>
<accession>A0A8J3VTB6</accession>
<comment type="similarity">
    <text evidence="2 14">Belongs to the peptidase M14 family.</text>
</comment>
<evidence type="ECO:0000313" key="18">
    <source>
        <dbReference type="Proteomes" id="UP000642748"/>
    </source>
</evidence>
<dbReference type="EC" id="3.4.17.18" evidence="12"/>
<dbReference type="PANTHER" id="PTHR11705">
    <property type="entry name" value="PROTEASE FAMILY M14 CARBOXYPEPTIDASE A,B"/>
    <property type="match status" value="1"/>
</dbReference>
<protein>
    <recommendedName>
        <fullName evidence="13">Zinc carboxypeptidase</fullName>
        <ecNumber evidence="12">3.4.17.18</ecNumber>
    </recommendedName>
</protein>
<evidence type="ECO:0000256" key="10">
    <source>
        <dbReference type="ARBA" id="ARBA00050859"/>
    </source>
</evidence>
<evidence type="ECO:0000256" key="7">
    <source>
        <dbReference type="ARBA" id="ARBA00022801"/>
    </source>
</evidence>
<comment type="cofactor">
    <cofactor evidence="1">
        <name>Zn(2+)</name>
        <dbReference type="ChEBI" id="CHEBI:29105"/>
    </cofactor>
</comment>
<keyword evidence="3" id="KW-0121">Carboxypeptidase</keyword>
<proteinExistence type="inferred from homology"/>
<dbReference type="RefSeq" id="WP_203921040.1">
    <property type="nucleotide sequence ID" value="NZ_BONZ01000055.1"/>
</dbReference>
<dbReference type="SUPFAM" id="SSF53187">
    <property type="entry name" value="Zn-dependent exopeptidases"/>
    <property type="match status" value="1"/>
</dbReference>
<keyword evidence="4" id="KW-0645">Protease</keyword>